<organism evidence="4 5">
    <name type="scientific">Desulfolutivibrio sulfodismutans</name>
    <dbReference type="NCBI Taxonomy" id="63561"/>
    <lineage>
        <taxon>Bacteria</taxon>
        <taxon>Pseudomonadati</taxon>
        <taxon>Thermodesulfobacteriota</taxon>
        <taxon>Desulfovibrionia</taxon>
        <taxon>Desulfovibrionales</taxon>
        <taxon>Desulfovibrionaceae</taxon>
        <taxon>Desulfolutivibrio</taxon>
    </lineage>
</organism>
<evidence type="ECO:0000256" key="1">
    <source>
        <dbReference type="ARBA" id="ARBA00023122"/>
    </source>
</evidence>
<accession>A0A7K3NI70</accession>
<feature type="domain" description="CBS" evidence="3">
    <location>
        <begin position="83"/>
        <end position="141"/>
    </location>
</feature>
<dbReference type="PANTHER" id="PTHR43080:SF2">
    <property type="entry name" value="CBS DOMAIN-CONTAINING PROTEIN"/>
    <property type="match status" value="1"/>
</dbReference>
<dbReference type="AlphaFoldDB" id="A0A7K3NI70"/>
<comment type="caution">
    <text evidence="4">The sequence shown here is derived from an EMBL/GenBank/DDBJ whole genome shotgun (WGS) entry which is preliminary data.</text>
</comment>
<reference evidence="4 5" key="1">
    <citation type="submission" date="2020-02" db="EMBL/GenBank/DDBJ databases">
        <title>Comparative genomics of sulfur disproportionating microorganisms.</title>
        <authorList>
            <person name="Ward L.M."/>
            <person name="Bertran E."/>
            <person name="Johnston D.T."/>
        </authorList>
    </citation>
    <scope>NUCLEOTIDE SEQUENCE [LARGE SCALE GENOMIC DNA]</scope>
    <source>
        <strain evidence="4 5">DSM 3696</strain>
    </source>
</reference>
<sequence>MLTVRDIMTDRLVALTAADTLLAARQVMDMARIRHVPIMDKDGLFVGLVTHRDMLSATVSRLADIDDATQDEIYAGIPIAEIMRADVKHTAPDAPLRDAAHLLLTHKYGCLPVLDGKKLVGILTESDFIRLSIVLMDALDNVEADPPLE</sequence>
<dbReference type="Gene3D" id="3.10.580.10">
    <property type="entry name" value="CBS-domain"/>
    <property type="match status" value="1"/>
</dbReference>
<evidence type="ECO:0000313" key="5">
    <source>
        <dbReference type="Proteomes" id="UP000469724"/>
    </source>
</evidence>
<dbReference type="PANTHER" id="PTHR43080">
    <property type="entry name" value="CBS DOMAIN-CONTAINING PROTEIN CBSX3, MITOCHONDRIAL"/>
    <property type="match status" value="1"/>
</dbReference>
<name>A0A7K3NI70_9BACT</name>
<dbReference type="Pfam" id="PF00571">
    <property type="entry name" value="CBS"/>
    <property type="match status" value="2"/>
</dbReference>
<keyword evidence="1 2" id="KW-0129">CBS domain</keyword>
<evidence type="ECO:0000313" key="4">
    <source>
        <dbReference type="EMBL" id="NDY55882.1"/>
    </source>
</evidence>
<dbReference type="SUPFAM" id="SSF54631">
    <property type="entry name" value="CBS-domain pair"/>
    <property type="match status" value="1"/>
</dbReference>
<dbReference type="InterPro" id="IPR000644">
    <property type="entry name" value="CBS_dom"/>
</dbReference>
<keyword evidence="5" id="KW-1185">Reference proteome</keyword>
<proteinExistence type="predicted"/>
<gene>
    <name evidence="4" type="ORF">G3N56_03885</name>
</gene>
<dbReference type="RefSeq" id="WP_163300938.1">
    <property type="nucleotide sequence ID" value="NZ_JAAGRQ010000011.1"/>
</dbReference>
<evidence type="ECO:0000259" key="3">
    <source>
        <dbReference type="PROSITE" id="PS51371"/>
    </source>
</evidence>
<dbReference type="InterPro" id="IPR046342">
    <property type="entry name" value="CBS_dom_sf"/>
</dbReference>
<dbReference type="PROSITE" id="PS51371">
    <property type="entry name" value="CBS"/>
    <property type="match status" value="2"/>
</dbReference>
<dbReference type="SMART" id="SM00116">
    <property type="entry name" value="CBS"/>
    <property type="match status" value="2"/>
</dbReference>
<feature type="domain" description="CBS" evidence="3">
    <location>
        <begin position="8"/>
        <end position="65"/>
    </location>
</feature>
<dbReference type="CDD" id="cd04584">
    <property type="entry name" value="CBS_pair_AcuB_like"/>
    <property type="match status" value="1"/>
</dbReference>
<dbReference type="InterPro" id="IPR051257">
    <property type="entry name" value="Diverse_CBS-Domain"/>
</dbReference>
<evidence type="ECO:0000256" key="2">
    <source>
        <dbReference type="PROSITE-ProRule" id="PRU00703"/>
    </source>
</evidence>
<dbReference type="EMBL" id="JAAGRQ010000011">
    <property type="protein sequence ID" value="NDY55882.1"/>
    <property type="molecule type" value="Genomic_DNA"/>
</dbReference>
<dbReference type="Proteomes" id="UP000469724">
    <property type="component" value="Unassembled WGS sequence"/>
</dbReference>
<protein>
    <submittedName>
        <fullName evidence="4">CBS domain-containing protein</fullName>
    </submittedName>
</protein>